<feature type="region of interest" description="Disordered" evidence="2">
    <location>
        <begin position="1"/>
        <end position="35"/>
    </location>
</feature>
<organism evidence="3 4">
    <name type="scientific">Massariosphaeria phaeospora</name>
    <dbReference type="NCBI Taxonomy" id="100035"/>
    <lineage>
        <taxon>Eukaryota</taxon>
        <taxon>Fungi</taxon>
        <taxon>Dikarya</taxon>
        <taxon>Ascomycota</taxon>
        <taxon>Pezizomycotina</taxon>
        <taxon>Dothideomycetes</taxon>
        <taxon>Pleosporomycetidae</taxon>
        <taxon>Pleosporales</taxon>
        <taxon>Pleosporales incertae sedis</taxon>
        <taxon>Massariosphaeria</taxon>
    </lineage>
</organism>
<feature type="coiled-coil region" evidence="1">
    <location>
        <begin position="298"/>
        <end position="332"/>
    </location>
</feature>
<gene>
    <name evidence="3" type="ORF">BDV95DRAFT_504646</name>
</gene>
<feature type="region of interest" description="Disordered" evidence="2">
    <location>
        <begin position="356"/>
        <end position="376"/>
    </location>
</feature>
<accession>A0A7C8I2V8</accession>
<name>A0A7C8I2V8_9PLEO</name>
<evidence type="ECO:0000313" key="3">
    <source>
        <dbReference type="EMBL" id="KAF2866571.1"/>
    </source>
</evidence>
<proteinExistence type="predicted"/>
<protein>
    <submittedName>
        <fullName evidence="3">Uncharacterized protein</fullName>
    </submittedName>
</protein>
<keyword evidence="1" id="KW-0175">Coiled coil</keyword>
<dbReference type="EMBL" id="JAADJZ010000027">
    <property type="protein sequence ID" value="KAF2866571.1"/>
    <property type="molecule type" value="Genomic_DNA"/>
</dbReference>
<evidence type="ECO:0000256" key="1">
    <source>
        <dbReference type="SAM" id="Coils"/>
    </source>
</evidence>
<reference evidence="3 4" key="1">
    <citation type="submission" date="2020-01" db="EMBL/GenBank/DDBJ databases">
        <authorList>
            <consortium name="DOE Joint Genome Institute"/>
            <person name="Haridas S."/>
            <person name="Albert R."/>
            <person name="Binder M."/>
            <person name="Bloem J."/>
            <person name="Labutti K."/>
            <person name="Salamov A."/>
            <person name="Andreopoulos B."/>
            <person name="Baker S.E."/>
            <person name="Barry K."/>
            <person name="Bills G."/>
            <person name="Bluhm B.H."/>
            <person name="Cannon C."/>
            <person name="Castanera R."/>
            <person name="Culley D.E."/>
            <person name="Daum C."/>
            <person name="Ezra D."/>
            <person name="Gonzalez J.B."/>
            <person name="Henrissat B."/>
            <person name="Kuo A."/>
            <person name="Liang C."/>
            <person name="Lipzen A."/>
            <person name="Lutzoni F."/>
            <person name="Magnuson J."/>
            <person name="Mondo S."/>
            <person name="Nolan M."/>
            <person name="Ohm R."/>
            <person name="Pangilinan J."/>
            <person name="Park H.-J.H."/>
            <person name="Ramirez L."/>
            <person name="Alfaro M."/>
            <person name="Sun H."/>
            <person name="Tritt A."/>
            <person name="Yoshinaga Y."/>
            <person name="Zwiers L.-H.L."/>
            <person name="Turgeon B.G."/>
            <person name="Goodwin S.B."/>
            <person name="Spatafora J.W."/>
            <person name="Crous P.W."/>
            <person name="Grigoriev I.V."/>
        </authorList>
    </citation>
    <scope>NUCLEOTIDE SEQUENCE [LARGE SCALE GENOMIC DNA]</scope>
    <source>
        <strain evidence="3 4">CBS 611.86</strain>
    </source>
</reference>
<evidence type="ECO:0000313" key="4">
    <source>
        <dbReference type="Proteomes" id="UP000481861"/>
    </source>
</evidence>
<dbReference type="AlphaFoldDB" id="A0A7C8I2V8"/>
<feature type="non-terminal residue" evidence="3">
    <location>
        <position position="376"/>
    </location>
</feature>
<evidence type="ECO:0000256" key="2">
    <source>
        <dbReference type="SAM" id="MobiDB-lite"/>
    </source>
</evidence>
<comment type="caution">
    <text evidence="3">The sequence shown here is derived from an EMBL/GenBank/DDBJ whole genome shotgun (WGS) entry which is preliminary data.</text>
</comment>
<dbReference type="Proteomes" id="UP000481861">
    <property type="component" value="Unassembled WGS sequence"/>
</dbReference>
<sequence>MSPEKPQPRHTSSGFRSLFGRFRGNSNKKSTKSADIDLESAKTPRLVKAFVNSLVASQLSDFLSWFLYHDVVELPESPSHWYKAIGSMELRGWIALGAFLAKNPQHGFDLVVLDSICDRLKLPKSLVWECLIQFGDPEKMAWTQVATAIKLAKHHRMTELETLATVQDKLRDLYQIAKRLKPTAGSMFADMLPIIMQRLQDLQKHIITPRVDLLTQGRPRTANSTDIDRNSNESNRITYLYETMQQERQVPLIRYGIFPNPSISPSTSQSSKHSVVGAPIIDEALVNELCQAESTYTVAKLKSENEILRIENDNLNSQVENLTRSNNKFAKKVAMIGRGQPAHYMQQDWSVGPVVRSNSLKTPQVPHAGSRPRSSS</sequence>
<keyword evidence="4" id="KW-1185">Reference proteome</keyword>
<dbReference type="OrthoDB" id="3792038at2759"/>